<reference evidence="1" key="1">
    <citation type="submission" date="2021-01" db="EMBL/GenBank/DDBJ databases">
        <authorList>
            <person name="Corre E."/>
            <person name="Pelletier E."/>
            <person name="Niang G."/>
            <person name="Scheremetjew M."/>
            <person name="Finn R."/>
            <person name="Kale V."/>
            <person name="Holt S."/>
            <person name="Cochrane G."/>
            <person name="Meng A."/>
            <person name="Brown T."/>
            <person name="Cohen L."/>
        </authorList>
    </citation>
    <scope>NUCLEOTIDE SEQUENCE</scope>
    <source>
        <strain evidence="1">RCC1614</strain>
    </source>
</reference>
<protein>
    <submittedName>
        <fullName evidence="1">Uncharacterized protein</fullName>
    </submittedName>
</protein>
<dbReference type="PIRSF" id="PIRSF000390">
    <property type="entry name" value="PLP_StrS"/>
    <property type="match status" value="1"/>
</dbReference>
<dbReference type="Gene3D" id="3.90.1150.10">
    <property type="entry name" value="Aspartate Aminotransferase, domain 1"/>
    <property type="match status" value="1"/>
</dbReference>
<dbReference type="GO" id="GO:0008483">
    <property type="term" value="F:transaminase activity"/>
    <property type="evidence" value="ECO:0007669"/>
    <property type="project" value="TreeGrafter"/>
</dbReference>
<sequence>MSSVSPSRDWKLAVSTEFNMRANAVTTPPNEFPLISSTIGTEEVLAAVDSVMNGQLSMSNEVREFEHMFAQQVGAPFAVMCNSGSSANLLALAALTNHLRSTRLCPGDEVLIPAVCWSTSLWPLVQMGLVPVFVDVDPKTMNIDLVDMMSRITPRTRGVLAVHVLGNMCDMDELSRICEVHNLFLVEDTCESLGSTYSGRCVGTFGSFGTYSFYFSHHITTGEGGMVVCKTQEDADLLRCLRAHGWTRELSNRQHIHEAHPRVDARFMFVNIGYNLRPMEISGAIGKCQLKRLDEMNKHRKDNHDRLLIAIKANSKWANQLRFPQALVNADSAWFGFVALVRQDLRSVLPRYLEYLSRNKVENRPIISGNFVHQPAVKSLGIHTDPKGYSGADDLGSAGFFIGIHTYPLSEEQIAYLADTLLGFEF</sequence>
<dbReference type="InterPro" id="IPR015421">
    <property type="entry name" value="PyrdxlP-dep_Trfase_major"/>
</dbReference>
<organism evidence="1">
    <name type="scientific">Micromonas pusilla</name>
    <name type="common">Picoplanktonic green alga</name>
    <name type="synonym">Chromulina pusilla</name>
    <dbReference type="NCBI Taxonomy" id="38833"/>
    <lineage>
        <taxon>Eukaryota</taxon>
        <taxon>Viridiplantae</taxon>
        <taxon>Chlorophyta</taxon>
        <taxon>Mamiellophyceae</taxon>
        <taxon>Mamiellales</taxon>
        <taxon>Mamiellaceae</taxon>
        <taxon>Micromonas</taxon>
    </lineage>
</organism>
<accession>A0A6U0IL60</accession>
<dbReference type="InterPro" id="IPR015422">
    <property type="entry name" value="PyrdxlP-dep_Trfase_small"/>
</dbReference>
<dbReference type="Gene3D" id="3.40.640.10">
    <property type="entry name" value="Type I PLP-dependent aspartate aminotransferase-like (Major domain)"/>
    <property type="match status" value="1"/>
</dbReference>
<dbReference type="AlphaFoldDB" id="A0A6U0IL60"/>
<dbReference type="InterPro" id="IPR015424">
    <property type="entry name" value="PyrdxlP-dep_Trfase"/>
</dbReference>
<proteinExistence type="predicted"/>
<dbReference type="EMBL" id="HBDY01009389">
    <property type="protein sequence ID" value="CAD8240010.1"/>
    <property type="molecule type" value="Transcribed_RNA"/>
</dbReference>
<dbReference type="InterPro" id="IPR000653">
    <property type="entry name" value="DegT/StrS_aminotransferase"/>
</dbReference>
<dbReference type="Pfam" id="PF01041">
    <property type="entry name" value="DegT_DnrJ_EryC1"/>
    <property type="match status" value="1"/>
</dbReference>
<dbReference type="GO" id="GO:0030170">
    <property type="term" value="F:pyridoxal phosphate binding"/>
    <property type="evidence" value="ECO:0007669"/>
    <property type="project" value="TreeGrafter"/>
</dbReference>
<name>A0A6U0IL60_MICPS</name>
<dbReference type="SUPFAM" id="SSF53383">
    <property type="entry name" value="PLP-dependent transferases"/>
    <property type="match status" value="1"/>
</dbReference>
<dbReference type="PANTHER" id="PTHR30244">
    <property type="entry name" value="TRANSAMINASE"/>
    <property type="match status" value="1"/>
</dbReference>
<gene>
    <name evidence="1" type="ORF">MPUS1402_LOCUS7019</name>
</gene>
<evidence type="ECO:0000313" key="1">
    <source>
        <dbReference type="EMBL" id="CAD8240010.1"/>
    </source>
</evidence>
<dbReference type="GO" id="GO:0000271">
    <property type="term" value="P:polysaccharide biosynthetic process"/>
    <property type="evidence" value="ECO:0007669"/>
    <property type="project" value="TreeGrafter"/>
</dbReference>
<dbReference type="PANTHER" id="PTHR30244:SF34">
    <property type="entry name" value="DTDP-4-AMINO-4,6-DIDEOXYGALACTOSE TRANSAMINASE"/>
    <property type="match status" value="1"/>
</dbReference>
<dbReference type="CDD" id="cd00616">
    <property type="entry name" value="AHBA_syn"/>
    <property type="match status" value="1"/>
</dbReference>